<name>A0A8J8NMP5_HALGN</name>
<keyword evidence="2" id="KW-1185">Reference proteome</keyword>
<sequence length="404" mass="46217">MLSHHTFTTLIHSISTKVQEALSTDEDSQQTTKKEIRQSNLCLRDYLKQHSLMILASGNSECRLKNQIIQSQEEREAIQEFLRINKDRLIGLQALIHSGTVEGSIAMAELAQRALPDFAPVYLIFRGLDESLTEILPSLETKEQSRRYFMLVQDSSVIIPLQSSISYSMDSLQSILTLTRPIITRPQSPKSLIEKLNIAKLEQSSASRQHEEIQETSGTKMQALVKERLLSMRESSMSVDLNNSNFEFPRTFTQVPNFPLSHGRHQHLRATGSLKFFYEGDLYGFLVGDSDGRDVFFHYDDMKIATNYHNQPLTVEYLSLMARDPYVSIRFSYQKLAYFGRYGLSMKAVNLEFLGITHKHPEYNQIAYEGYSPLKAMMAQELLNGSYSRFESAVPPYSKQQHST</sequence>
<dbReference type="OrthoDB" id="422005at2759"/>
<reference evidence="1" key="1">
    <citation type="submission" date="2019-06" db="EMBL/GenBank/DDBJ databases">
        <authorList>
            <person name="Zheng W."/>
        </authorList>
    </citation>
    <scope>NUCLEOTIDE SEQUENCE</scope>
    <source>
        <strain evidence="1">QDHG01</strain>
    </source>
</reference>
<dbReference type="EMBL" id="RRYP01010883">
    <property type="protein sequence ID" value="TNV78106.1"/>
    <property type="molecule type" value="Genomic_DNA"/>
</dbReference>
<evidence type="ECO:0008006" key="3">
    <source>
        <dbReference type="Google" id="ProtNLM"/>
    </source>
</evidence>
<evidence type="ECO:0000313" key="1">
    <source>
        <dbReference type="EMBL" id="TNV78106.1"/>
    </source>
</evidence>
<accession>A0A8J8NMP5</accession>
<evidence type="ECO:0000313" key="2">
    <source>
        <dbReference type="Proteomes" id="UP000785679"/>
    </source>
</evidence>
<proteinExistence type="predicted"/>
<protein>
    <recommendedName>
        <fullName evidence="3">CSD domain-containing protein</fullName>
    </recommendedName>
</protein>
<gene>
    <name evidence="1" type="ORF">FGO68_gene2831</name>
</gene>
<dbReference type="Gene3D" id="2.40.50.140">
    <property type="entry name" value="Nucleic acid-binding proteins"/>
    <property type="match status" value="1"/>
</dbReference>
<dbReference type="Proteomes" id="UP000785679">
    <property type="component" value="Unassembled WGS sequence"/>
</dbReference>
<dbReference type="AlphaFoldDB" id="A0A8J8NMP5"/>
<comment type="caution">
    <text evidence="1">The sequence shown here is derived from an EMBL/GenBank/DDBJ whole genome shotgun (WGS) entry which is preliminary data.</text>
</comment>
<dbReference type="SUPFAM" id="SSF50249">
    <property type="entry name" value="Nucleic acid-binding proteins"/>
    <property type="match status" value="1"/>
</dbReference>
<dbReference type="InterPro" id="IPR012340">
    <property type="entry name" value="NA-bd_OB-fold"/>
</dbReference>
<organism evidence="1 2">
    <name type="scientific">Halteria grandinella</name>
    <dbReference type="NCBI Taxonomy" id="5974"/>
    <lineage>
        <taxon>Eukaryota</taxon>
        <taxon>Sar</taxon>
        <taxon>Alveolata</taxon>
        <taxon>Ciliophora</taxon>
        <taxon>Intramacronucleata</taxon>
        <taxon>Spirotrichea</taxon>
        <taxon>Stichotrichia</taxon>
        <taxon>Sporadotrichida</taxon>
        <taxon>Halteriidae</taxon>
        <taxon>Halteria</taxon>
    </lineage>
</organism>